<sequence length="78" mass="8382">MAEKFITSADNRFAAVSNEILVLVESSKNKLTTDLPRKVGNFLFGPSVITASSLAVANKPNACSLLKSATESKWPEII</sequence>
<accession>A0A6J6Q3I3</accession>
<name>A0A6J6Q3I3_9ZZZZ</name>
<proteinExistence type="predicted"/>
<dbReference type="EMBL" id="CAEZXU010000085">
    <property type="protein sequence ID" value="CAB4703388.1"/>
    <property type="molecule type" value="Genomic_DNA"/>
</dbReference>
<evidence type="ECO:0000313" key="1">
    <source>
        <dbReference type="EMBL" id="CAB4703388.1"/>
    </source>
</evidence>
<reference evidence="1" key="1">
    <citation type="submission" date="2020-05" db="EMBL/GenBank/DDBJ databases">
        <authorList>
            <person name="Chiriac C."/>
            <person name="Salcher M."/>
            <person name="Ghai R."/>
            <person name="Kavagutti S V."/>
        </authorList>
    </citation>
    <scope>NUCLEOTIDE SEQUENCE</scope>
</reference>
<gene>
    <name evidence="1" type="ORF">UFOPK2592_00853</name>
</gene>
<dbReference type="AlphaFoldDB" id="A0A6J6Q3I3"/>
<protein>
    <submittedName>
        <fullName evidence="1">Unannotated protein</fullName>
    </submittedName>
</protein>
<organism evidence="1">
    <name type="scientific">freshwater metagenome</name>
    <dbReference type="NCBI Taxonomy" id="449393"/>
    <lineage>
        <taxon>unclassified sequences</taxon>
        <taxon>metagenomes</taxon>
        <taxon>ecological metagenomes</taxon>
    </lineage>
</organism>